<accession>A0A3B0QU92</accession>
<name>A0A3B0QU92_9ZZZZ</name>
<gene>
    <name evidence="1" type="ORF">MNBD_DELTA01-1523</name>
</gene>
<organism evidence="1">
    <name type="scientific">hydrothermal vent metagenome</name>
    <dbReference type="NCBI Taxonomy" id="652676"/>
    <lineage>
        <taxon>unclassified sequences</taxon>
        <taxon>metagenomes</taxon>
        <taxon>ecological metagenomes</taxon>
    </lineage>
</organism>
<dbReference type="PANTHER" id="PTHR36573:SF1">
    <property type="entry name" value="INTERMEMBRANE PHOSPHOLIPID TRANSPORT SYSTEM BINDING PROTEIN MLAC"/>
    <property type="match status" value="1"/>
</dbReference>
<dbReference type="EMBL" id="UOEA01000037">
    <property type="protein sequence ID" value="VAV83287.1"/>
    <property type="molecule type" value="Genomic_DNA"/>
</dbReference>
<sequence length="210" mass="24289">MIIKKEAEFRLWRFSPVAILILLCIIALPNFAAASEPNLVVSQTVDEVIRVLSDASLTGPAKKKERRLKIRAAITKGFSFEAMAKRAMGKYWKERTPQEREEFTGLFRRLIEISYISKIEGFTNEKVLYEKARTKKNISVVKTKIVMAKGTEIPINYRLMRRGDRWFIYDIVIEGVSLVRNYRTQFSSVLRKKSYSTLVEQIKATIEKSS</sequence>
<dbReference type="Gene3D" id="3.10.450.710">
    <property type="entry name" value="Tgt2/MlaC"/>
    <property type="match status" value="1"/>
</dbReference>
<dbReference type="InterPro" id="IPR042245">
    <property type="entry name" value="Tgt2/MlaC_sf"/>
</dbReference>
<protein>
    <submittedName>
        <fullName evidence="1">Phospholipid ABC transporter shuttle protein MlaC</fullName>
    </submittedName>
</protein>
<reference evidence="1" key="1">
    <citation type="submission" date="2018-06" db="EMBL/GenBank/DDBJ databases">
        <authorList>
            <person name="Zhirakovskaya E."/>
        </authorList>
    </citation>
    <scope>NUCLEOTIDE SEQUENCE</scope>
</reference>
<dbReference type="InterPro" id="IPR008869">
    <property type="entry name" value="MlaC/ttg2D"/>
</dbReference>
<dbReference type="AlphaFoldDB" id="A0A3B0QU92"/>
<dbReference type="PIRSF" id="PIRSF004649">
    <property type="entry name" value="MlaC"/>
    <property type="match status" value="1"/>
</dbReference>
<proteinExistence type="predicted"/>
<evidence type="ECO:0000313" key="1">
    <source>
        <dbReference type="EMBL" id="VAV83287.1"/>
    </source>
</evidence>
<dbReference type="Pfam" id="PF05494">
    <property type="entry name" value="MlaC"/>
    <property type="match status" value="1"/>
</dbReference>
<dbReference type="PANTHER" id="PTHR36573">
    <property type="entry name" value="INTERMEMBRANE PHOSPHOLIPID TRANSPORT SYSTEM BINDING PROTEIN MLAC"/>
    <property type="match status" value="1"/>
</dbReference>